<dbReference type="EMBL" id="JAVRER010000012">
    <property type="protein sequence ID" value="MDT0416032.1"/>
    <property type="molecule type" value="Genomic_DNA"/>
</dbReference>
<comment type="similarity">
    <text evidence="1">Belongs to the LysR transcriptional regulatory family.</text>
</comment>
<dbReference type="Pfam" id="PF03466">
    <property type="entry name" value="LysR_substrate"/>
    <property type="match status" value="1"/>
</dbReference>
<dbReference type="GO" id="GO:0003677">
    <property type="term" value="F:DNA binding"/>
    <property type="evidence" value="ECO:0007669"/>
    <property type="project" value="UniProtKB-KW"/>
</dbReference>
<keyword evidence="4" id="KW-0804">Transcription</keyword>
<dbReference type="Pfam" id="PF00126">
    <property type="entry name" value="HTH_1"/>
    <property type="match status" value="1"/>
</dbReference>
<sequence length="341" mass="34853">MSRENGRVADGGSGDGWGEGPGRGVSGITGGTLAGGCPGGGSLARRVPDLGLLEVLLAVDRLGSLGRAARELGITQPAASGRVRSLERQLGVGLVARSPRGSRLTPTGLLVAGWARRVTEAAEAFDAGARALRGRRDSRLRVAASMTIGEYLLPGWLVALRAVRPDTAVSLRAGSTRMVVEGLLDGEADLGFVEGLGVPAGTDGAVIARDRLLVLVRPGHPWTALTGGLDPALLATTPLILREEGSGTREVLDAALAPYDGPERPLLELSSTTALKSAALSGVGPAVLSELVVGEEVAAGTLVPVPVRGVGLGRVLRAVWRRGERPSGAARDLLSLTRGNG</sequence>
<protein>
    <submittedName>
        <fullName evidence="7">LysR family transcriptional regulator</fullName>
    </submittedName>
</protein>
<feature type="domain" description="HTH lysR-type" evidence="6">
    <location>
        <begin position="48"/>
        <end position="105"/>
    </location>
</feature>
<gene>
    <name evidence="7" type="ORF">RM574_11065</name>
</gene>
<dbReference type="SUPFAM" id="SSF53850">
    <property type="entry name" value="Periplasmic binding protein-like II"/>
    <property type="match status" value="1"/>
</dbReference>
<proteinExistence type="inferred from homology"/>
<name>A0ABD5E5E8_9ACTN</name>
<dbReference type="Gene3D" id="1.10.10.10">
    <property type="entry name" value="Winged helix-like DNA-binding domain superfamily/Winged helix DNA-binding domain"/>
    <property type="match status" value="1"/>
</dbReference>
<accession>A0ABD5E5E8</accession>
<dbReference type="InterPro" id="IPR000847">
    <property type="entry name" value="LysR_HTH_N"/>
</dbReference>
<dbReference type="InterPro" id="IPR036388">
    <property type="entry name" value="WH-like_DNA-bd_sf"/>
</dbReference>
<feature type="region of interest" description="Disordered" evidence="5">
    <location>
        <begin position="1"/>
        <end position="31"/>
    </location>
</feature>
<dbReference type="Proteomes" id="UP001183607">
    <property type="component" value="Unassembled WGS sequence"/>
</dbReference>
<dbReference type="SUPFAM" id="SSF46785">
    <property type="entry name" value="Winged helix' DNA-binding domain"/>
    <property type="match status" value="1"/>
</dbReference>
<dbReference type="InterPro" id="IPR036390">
    <property type="entry name" value="WH_DNA-bd_sf"/>
</dbReference>
<dbReference type="AlphaFoldDB" id="A0ABD5E5E8"/>
<comment type="caution">
    <text evidence="7">The sequence shown here is derived from an EMBL/GenBank/DDBJ whole genome shotgun (WGS) entry which is preliminary data.</text>
</comment>
<evidence type="ECO:0000256" key="5">
    <source>
        <dbReference type="SAM" id="MobiDB-lite"/>
    </source>
</evidence>
<keyword evidence="3" id="KW-0238">DNA-binding</keyword>
<evidence type="ECO:0000259" key="6">
    <source>
        <dbReference type="PROSITE" id="PS50931"/>
    </source>
</evidence>
<dbReference type="PROSITE" id="PS50931">
    <property type="entry name" value="HTH_LYSR"/>
    <property type="match status" value="1"/>
</dbReference>
<feature type="compositionally biased region" description="Gly residues" evidence="5">
    <location>
        <begin position="9"/>
        <end position="31"/>
    </location>
</feature>
<dbReference type="Gene3D" id="3.40.190.10">
    <property type="entry name" value="Periplasmic binding protein-like II"/>
    <property type="match status" value="2"/>
</dbReference>
<reference evidence="8" key="1">
    <citation type="submission" date="2023-07" db="EMBL/GenBank/DDBJ databases">
        <title>30 novel species of actinomycetes from the DSMZ collection.</title>
        <authorList>
            <person name="Nouioui I."/>
        </authorList>
    </citation>
    <scope>NUCLEOTIDE SEQUENCE [LARGE SCALE GENOMIC DNA]</scope>
    <source>
        <strain evidence="8">DSM 41982</strain>
    </source>
</reference>
<organism evidence="7 8">
    <name type="scientific">Streptomyces evansiae</name>
    <dbReference type="NCBI Taxonomy" id="3075535"/>
    <lineage>
        <taxon>Bacteria</taxon>
        <taxon>Bacillati</taxon>
        <taxon>Actinomycetota</taxon>
        <taxon>Actinomycetes</taxon>
        <taxon>Kitasatosporales</taxon>
        <taxon>Streptomycetaceae</taxon>
        <taxon>Streptomyces</taxon>
    </lineage>
</organism>
<evidence type="ECO:0000313" key="7">
    <source>
        <dbReference type="EMBL" id="MDT0416032.1"/>
    </source>
</evidence>
<evidence type="ECO:0000256" key="4">
    <source>
        <dbReference type="ARBA" id="ARBA00023163"/>
    </source>
</evidence>
<dbReference type="InterPro" id="IPR005119">
    <property type="entry name" value="LysR_subst-bd"/>
</dbReference>
<dbReference type="PRINTS" id="PR00039">
    <property type="entry name" value="HTHLYSR"/>
</dbReference>
<dbReference type="PANTHER" id="PTHR30126">
    <property type="entry name" value="HTH-TYPE TRANSCRIPTIONAL REGULATOR"/>
    <property type="match status" value="1"/>
</dbReference>
<evidence type="ECO:0000313" key="8">
    <source>
        <dbReference type="Proteomes" id="UP001183607"/>
    </source>
</evidence>
<evidence type="ECO:0000256" key="3">
    <source>
        <dbReference type="ARBA" id="ARBA00023125"/>
    </source>
</evidence>
<evidence type="ECO:0000256" key="2">
    <source>
        <dbReference type="ARBA" id="ARBA00023015"/>
    </source>
</evidence>
<keyword evidence="2" id="KW-0805">Transcription regulation</keyword>
<dbReference type="PANTHER" id="PTHR30126:SF39">
    <property type="entry name" value="HTH-TYPE TRANSCRIPTIONAL REGULATOR CYSL"/>
    <property type="match status" value="1"/>
</dbReference>
<evidence type="ECO:0000256" key="1">
    <source>
        <dbReference type="ARBA" id="ARBA00009437"/>
    </source>
</evidence>
<dbReference type="RefSeq" id="WP_007829055.1">
    <property type="nucleotide sequence ID" value="NZ_JAVRER010000012.1"/>
</dbReference>